<reference evidence="2" key="2">
    <citation type="journal article" date="2023" name="ISME Commun">
        <title>Characterization of a bloom-associated alphaproteobacterial lineage, 'Candidatus Phycosocius': insights into freshwater algal-bacterial interactions.</title>
        <authorList>
            <person name="Tanabe Y."/>
            <person name="Yamaguchi H."/>
            <person name="Yoshida M."/>
            <person name="Kai A."/>
            <person name="Okazaki Y."/>
        </authorList>
    </citation>
    <scope>NUCLEOTIDE SEQUENCE</scope>
    <source>
        <strain evidence="2">BOTRYCO-1</strain>
    </source>
</reference>
<comment type="caution">
    <text evidence="2">The sequence shown here is derived from an EMBL/GenBank/DDBJ whole genome shotgun (WGS) entry which is preliminary data.</text>
</comment>
<dbReference type="EMBL" id="BPFZ01000004">
    <property type="protein sequence ID" value="GIU66743.1"/>
    <property type="molecule type" value="Genomic_DNA"/>
</dbReference>
<keyword evidence="1" id="KW-0472">Membrane</keyword>
<keyword evidence="1" id="KW-0812">Transmembrane</keyword>
<dbReference type="Proteomes" id="UP001161064">
    <property type="component" value="Unassembled WGS sequence"/>
</dbReference>
<organism evidence="2 3">
    <name type="scientific">Candidatus Phycosocius spiralis</name>
    <dbReference type="NCBI Taxonomy" id="2815099"/>
    <lineage>
        <taxon>Bacteria</taxon>
        <taxon>Pseudomonadati</taxon>
        <taxon>Pseudomonadota</taxon>
        <taxon>Alphaproteobacteria</taxon>
        <taxon>Caulobacterales</taxon>
        <taxon>Caulobacterales incertae sedis</taxon>
        <taxon>Candidatus Phycosocius</taxon>
    </lineage>
</organism>
<protein>
    <submittedName>
        <fullName evidence="2">Uncharacterized protein</fullName>
    </submittedName>
</protein>
<name>A0ABQ4PUT1_9PROT</name>
<feature type="transmembrane region" description="Helical" evidence="1">
    <location>
        <begin position="48"/>
        <end position="74"/>
    </location>
</feature>
<reference evidence="2" key="1">
    <citation type="submission" date="2021-05" db="EMBL/GenBank/DDBJ databases">
        <authorList>
            <person name="Tanabe Y."/>
        </authorList>
    </citation>
    <scope>NUCLEOTIDE SEQUENCE</scope>
    <source>
        <strain evidence="2">BOTRYCO-1</strain>
    </source>
</reference>
<feature type="transmembrane region" description="Helical" evidence="1">
    <location>
        <begin position="7"/>
        <end position="28"/>
    </location>
</feature>
<feature type="transmembrane region" description="Helical" evidence="1">
    <location>
        <begin position="111"/>
        <end position="135"/>
    </location>
</feature>
<evidence type="ECO:0000313" key="3">
    <source>
        <dbReference type="Proteomes" id="UP001161064"/>
    </source>
</evidence>
<feature type="transmembrane region" description="Helical" evidence="1">
    <location>
        <begin position="86"/>
        <end position="105"/>
    </location>
</feature>
<evidence type="ECO:0000256" key="1">
    <source>
        <dbReference type="SAM" id="Phobius"/>
    </source>
</evidence>
<proteinExistence type="predicted"/>
<gene>
    <name evidence="2" type="ORF">PsB1_0897</name>
</gene>
<accession>A0ABQ4PUT1</accession>
<sequence length="153" mass="16345">MPIVRRLFELVPLLAIPIGLYALLATITTTTRGADVFVLALARSAFVVALPSGGVWTITGGDLLVAMGLIIFFFEMTRGVGASRQQVFRHGLAILLALLCALGFYKQASFATSTFFLLTLMCWLDMIGGIVLSVASASSAGLGHGVDHHDYRN</sequence>
<evidence type="ECO:0000313" key="2">
    <source>
        <dbReference type="EMBL" id="GIU66743.1"/>
    </source>
</evidence>
<keyword evidence="1" id="KW-1133">Transmembrane helix</keyword>
<keyword evidence="3" id="KW-1185">Reference proteome</keyword>
<dbReference type="RefSeq" id="WP_284359376.1">
    <property type="nucleotide sequence ID" value="NZ_BPFZ01000004.1"/>
</dbReference>